<dbReference type="InterPro" id="IPR050428">
    <property type="entry name" value="TCS_sensor_his_kinase"/>
</dbReference>
<accession>A0A845GTJ0</accession>
<evidence type="ECO:0000259" key="14">
    <source>
        <dbReference type="PROSITE" id="PS50109"/>
    </source>
</evidence>
<evidence type="ECO:0000313" key="16">
    <source>
        <dbReference type="Proteomes" id="UP000447355"/>
    </source>
</evidence>
<keyword evidence="8 15" id="KW-0418">Kinase</keyword>
<evidence type="ECO:0000256" key="12">
    <source>
        <dbReference type="ARBA" id="ARBA00023136"/>
    </source>
</evidence>
<dbReference type="AlphaFoldDB" id="A0A845GTJ0"/>
<dbReference type="Pfam" id="PF08521">
    <property type="entry name" value="2CSK_N"/>
    <property type="match status" value="1"/>
</dbReference>
<dbReference type="PANTHER" id="PTHR45436:SF14">
    <property type="entry name" value="SENSOR PROTEIN QSEC"/>
    <property type="match status" value="1"/>
</dbReference>
<keyword evidence="7" id="KW-0547">Nucleotide-binding</keyword>
<keyword evidence="9" id="KW-0067">ATP-binding</keyword>
<dbReference type="Pfam" id="PF00512">
    <property type="entry name" value="HisKA"/>
    <property type="match status" value="1"/>
</dbReference>
<comment type="caution">
    <text evidence="15">The sequence shown here is derived from an EMBL/GenBank/DDBJ whole genome shotgun (WGS) entry which is preliminary data.</text>
</comment>
<evidence type="ECO:0000256" key="3">
    <source>
        <dbReference type="ARBA" id="ARBA00012438"/>
    </source>
</evidence>
<proteinExistence type="predicted"/>
<organism evidence="15 16">
    <name type="scientific">Duganella vulcania</name>
    <dbReference type="NCBI Taxonomy" id="2692166"/>
    <lineage>
        <taxon>Bacteria</taxon>
        <taxon>Pseudomonadati</taxon>
        <taxon>Pseudomonadota</taxon>
        <taxon>Betaproteobacteria</taxon>
        <taxon>Burkholderiales</taxon>
        <taxon>Oxalobacteraceae</taxon>
        <taxon>Telluria group</taxon>
        <taxon>Duganella</taxon>
    </lineage>
</organism>
<dbReference type="InterPro" id="IPR004358">
    <property type="entry name" value="Sig_transdc_His_kin-like_C"/>
</dbReference>
<evidence type="ECO:0000256" key="1">
    <source>
        <dbReference type="ARBA" id="ARBA00000085"/>
    </source>
</evidence>
<dbReference type="SUPFAM" id="SSF47384">
    <property type="entry name" value="Homodimeric domain of signal transducing histidine kinase"/>
    <property type="match status" value="1"/>
</dbReference>
<evidence type="ECO:0000256" key="4">
    <source>
        <dbReference type="ARBA" id="ARBA00022553"/>
    </source>
</evidence>
<dbReference type="Gene3D" id="1.10.287.130">
    <property type="match status" value="1"/>
</dbReference>
<dbReference type="InterPro" id="IPR003594">
    <property type="entry name" value="HATPase_dom"/>
</dbReference>
<keyword evidence="4" id="KW-0597">Phosphoprotein</keyword>
<dbReference type="GO" id="GO:0000155">
    <property type="term" value="F:phosphorelay sensor kinase activity"/>
    <property type="evidence" value="ECO:0007669"/>
    <property type="project" value="InterPro"/>
</dbReference>
<dbReference type="Proteomes" id="UP000447355">
    <property type="component" value="Unassembled WGS sequence"/>
</dbReference>
<evidence type="ECO:0000256" key="5">
    <source>
        <dbReference type="ARBA" id="ARBA00022679"/>
    </source>
</evidence>
<dbReference type="Pfam" id="PF02518">
    <property type="entry name" value="HATPase_c"/>
    <property type="match status" value="1"/>
</dbReference>
<sequence>MLLGVLLGLTLALWGGSAFIVYREAQRESQELFDQSLAETAQLLLSLAENEAREHGTALAIDLKIPERPDHHRYLLFQIRDARQRLLYKNGGAPSTAFAVDAPEGYSWTRVGGHRSRLYTSWNAGRTVQIQVAEPSSHRDEISTRFFYKASGLGVVLAILAGLAIWLCIDRVFRVLQVSADEVGARTPNDLADVPLEGAPSEVFPLLLAINRLFGRVRQTMEYEQRFTGDAAHELRTPLAAIKTNLQVMQRARSVAERDEFIAGLNVSVDRASRLVDQLLTLAHLDPQDSHGVALEQADLATLLTEEQAHWQSLAAGHQLQVDVAHAPCRIERESLRMLLRNLVDNAARYTPAPGRIVVSCGQADGHSYLRVADSGPGIPPAMRERVFERFFRLPGAKAPGSGLGLSIVSRIAAMHGATLSLDTGMDGRGLAVTVTFPALEKSLPRH</sequence>
<dbReference type="GO" id="GO:0005524">
    <property type="term" value="F:ATP binding"/>
    <property type="evidence" value="ECO:0007669"/>
    <property type="project" value="UniProtKB-KW"/>
</dbReference>
<dbReference type="InterPro" id="IPR003661">
    <property type="entry name" value="HisK_dim/P_dom"/>
</dbReference>
<comment type="subcellular location">
    <subcellularLocation>
        <location evidence="2">Membrane</location>
        <topology evidence="2">Multi-pass membrane protein</topology>
    </subcellularLocation>
</comment>
<evidence type="ECO:0000256" key="9">
    <source>
        <dbReference type="ARBA" id="ARBA00022840"/>
    </source>
</evidence>
<dbReference type="EMBL" id="WWCX01000080">
    <property type="protein sequence ID" value="MYM97604.1"/>
    <property type="molecule type" value="Genomic_DNA"/>
</dbReference>
<dbReference type="PROSITE" id="PS50109">
    <property type="entry name" value="HIS_KIN"/>
    <property type="match status" value="1"/>
</dbReference>
<dbReference type="SMART" id="SM00388">
    <property type="entry name" value="HisKA"/>
    <property type="match status" value="1"/>
</dbReference>
<keyword evidence="12 13" id="KW-0472">Membrane</keyword>
<dbReference type="Gene3D" id="3.30.565.10">
    <property type="entry name" value="Histidine kinase-like ATPase, C-terminal domain"/>
    <property type="match status" value="1"/>
</dbReference>
<feature type="transmembrane region" description="Helical" evidence="13">
    <location>
        <begin position="146"/>
        <end position="169"/>
    </location>
</feature>
<dbReference type="PANTHER" id="PTHR45436">
    <property type="entry name" value="SENSOR HISTIDINE KINASE YKOH"/>
    <property type="match status" value="1"/>
</dbReference>
<evidence type="ECO:0000256" key="7">
    <source>
        <dbReference type="ARBA" id="ARBA00022741"/>
    </source>
</evidence>
<evidence type="ECO:0000256" key="13">
    <source>
        <dbReference type="SAM" id="Phobius"/>
    </source>
</evidence>
<reference evidence="15" key="1">
    <citation type="submission" date="2019-12" db="EMBL/GenBank/DDBJ databases">
        <title>Novel species isolated from a subtropical stream in China.</title>
        <authorList>
            <person name="Lu H."/>
        </authorList>
    </citation>
    <scope>NUCLEOTIDE SEQUENCE [LARGE SCALE GENOMIC DNA]</scope>
    <source>
        <strain evidence="15">FT81W</strain>
    </source>
</reference>
<gene>
    <name evidence="15" type="ORF">GTP90_27520</name>
</gene>
<dbReference type="SUPFAM" id="SSF55874">
    <property type="entry name" value="ATPase domain of HSP90 chaperone/DNA topoisomerase II/histidine kinase"/>
    <property type="match status" value="1"/>
</dbReference>
<keyword evidence="5" id="KW-0808">Transferase</keyword>
<evidence type="ECO:0000256" key="11">
    <source>
        <dbReference type="ARBA" id="ARBA00023012"/>
    </source>
</evidence>
<dbReference type="InterPro" id="IPR036890">
    <property type="entry name" value="HATPase_C_sf"/>
</dbReference>
<dbReference type="EC" id="2.7.13.3" evidence="3"/>
<feature type="domain" description="Histidine kinase" evidence="14">
    <location>
        <begin position="230"/>
        <end position="441"/>
    </location>
</feature>
<dbReference type="GO" id="GO:0005886">
    <property type="term" value="C:plasma membrane"/>
    <property type="evidence" value="ECO:0007669"/>
    <property type="project" value="TreeGrafter"/>
</dbReference>
<evidence type="ECO:0000256" key="6">
    <source>
        <dbReference type="ARBA" id="ARBA00022692"/>
    </source>
</evidence>
<evidence type="ECO:0000313" key="15">
    <source>
        <dbReference type="EMBL" id="MYM97604.1"/>
    </source>
</evidence>
<evidence type="ECO:0000256" key="10">
    <source>
        <dbReference type="ARBA" id="ARBA00022989"/>
    </source>
</evidence>
<evidence type="ECO:0000256" key="2">
    <source>
        <dbReference type="ARBA" id="ARBA00004141"/>
    </source>
</evidence>
<dbReference type="InterPro" id="IPR005467">
    <property type="entry name" value="His_kinase_dom"/>
</dbReference>
<evidence type="ECO:0000256" key="8">
    <source>
        <dbReference type="ARBA" id="ARBA00022777"/>
    </source>
</evidence>
<dbReference type="PRINTS" id="PR00344">
    <property type="entry name" value="BCTRLSENSOR"/>
</dbReference>
<dbReference type="SMART" id="SM00387">
    <property type="entry name" value="HATPase_c"/>
    <property type="match status" value="1"/>
</dbReference>
<dbReference type="InterPro" id="IPR036097">
    <property type="entry name" value="HisK_dim/P_sf"/>
</dbReference>
<keyword evidence="11" id="KW-0902">Two-component regulatory system</keyword>
<keyword evidence="10 13" id="KW-1133">Transmembrane helix</keyword>
<protein>
    <recommendedName>
        <fullName evidence="3">histidine kinase</fullName>
        <ecNumber evidence="3">2.7.13.3</ecNumber>
    </recommendedName>
</protein>
<dbReference type="CDD" id="cd00082">
    <property type="entry name" value="HisKA"/>
    <property type="match status" value="1"/>
</dbReference>
<name>A0A845GTJ0_9BURK</name>
<dbReference type="InterPro" id="IPR013727">
    <property type="entry name" value="2CSK_N"/>
</dbReference>
<keyword evidence="6 13" id="KW-0812">Transmembrane</keyword>
<comment type="catalytic activity">
    <reaction evidence="1">
        <text>ATP + protein L-histidine = ADP + protein N-phospho-L-histidine.</text>
        <dbReference type="EC" id="2.7.13.3"/>
    </reaction>
</comment>